<evidence type="ECO:0000313" key="1">
    <source>
        <dbReference type="EMBL" id="KAJ0096595.1"/>
    </source>
</evidence>
<protein>
    <submittedName>
        <fullName evidence="1">Uncharacterized protein</fullName>
    </submittedName>
</protein>
<sequence length="69" mass="7713">MIQFLMGLDDSYSQIKGQFLLNDPLPPLSKVYALIIQEERQRDVSSACPIVDYVALLSRANASQHTTTT</sequence>
<comment type="caution">
    <text evidence="1">The sequence shown here is derived from an EMBL/GenBank/DDBJ whole genome shotgun (WGS) entry which is preliminary data.</text>
</comment>
<accession>A0ACC1BCD5</accession>
<proteinExistence type="predicted"/>
<name>A0ACC1BCD5_9ROSI</name>
<dbReference type="EMBL" id="CM047901">
    <property type="protein sequence ID" value="KAJ0096595.1"/>
    <property type="molecule type" value="Genomic_DNA"/>
</dbReference>
<reference evidence="2" key="1">
    <citation type="journal article" date="2023" name="G3 (Bethesda)">
        <title>Genome assembly and association tests identify interacting loci associated with vigor, precocity, and sex in interspecific pistachio rootstocks.</title>
        <authorList>
            <person name="Palmer W."/>
            <person name="Jacygrad E."/>
            <person name="Sagayaradj S."/>
            <person name="Cavanaugh K."/>
            <person name="Han R."/>
            <person name="Bertier L."/>
            <person name="Beede B."/>
            <person name="Kafkas S."/>
            <person name="Golino D."/>
            <person name="Preece J."/>
            <person name="Michelmore R."/>
        </authorList>
    </citation>
    <scope>NUCLEOTIDE SEQUENCE [LARGE SCALE GENOMIC DNA]</scope>
</reference>
<evidence type="ECO:0000313" key="2">
    <source>
        <dbReference type="Proteomes" id="UP001164250"/>
    </source>
</evidence>
<gene>
    <name evidence="1" type="ORF">Patl1_28528</name>
</gene>
<organism evidence="1 2">
    <name type="scientific">Pistacia atlantica</name>
    <dbReference type="NCBI Taxonomy" id="434234"/>
    <lineage>
        <taxon>Eukaryota</taxon>
        <taxon>Viridiplantae</taxon>
        <taxon>Streptophyta</taxon>
        <taxon>Embryophyta</taxon>
        <taxon>Tracheophyta</taxon>
        <taxon>Spermatophyta</taxon>
        <taxon>Magnoliopsida</taxon>
        <taxon>eudicotyledons</taxon>
        <taxon>Gunneridae</taxon>
        <taxon>Pentapetalae</taxon>
        <taxon>rosids</taxon>
        <taxon>malvids</taxon>
        <taxon>Sapindales</taxon>
        <taxon>Anacardiaceae</taxon>
        <taxon>Pistacia</taxon>
    </lineage>
</organism>
<dbReference type="Proteomes" id="UP001164250">
    <property type="component" value="Chromosome 5"/>
</dbReference>
<keyword evidence="2" id="KW-1185">Reference proteome</keyword>